<reference evidence="2" key="1">
    <citation type="submission" date="2022-07" db="EMBL/GenBank/DDBJ databases">
        <authorList>
            <person name="Kazantseva O.A."/>
            <person name="Piligrimova E.G."/>
            <person name="Shadrin A.M."/>
        </authorList>
    </citation>
    <scope>NUCLEOTIDE SEQUENCE</scope>
</reference>
<evidence type="ECO:0000313" key="3">
    <source>
        <dbReference type="Proteomes" id="UP001059196"/>
    </source>
</evidence>
<dbReference type="Gene3D" id="3.40.50.1010">
    <property type="entry name" value="5'-nuclease"/>
    <property type="match status" value="1"/>
</dbReference>
<dbReference type="EMBL" id="OP066531">
    <property type="protein sequence ID" value="UUW40208.1"/>
    <property type="molecule type" value="Genomic_DNA"/>
</dbReference>
<dbReference type="Proteomes" id="UP001059196">
    <property type="component" value="Segment"/>
</dbReference>
<keyword evidence="3" id="KW-1185">Reference proteome</keyword>
<feature type="domain" description="PIN" evidence="1">
    <location>
        <begin position="23"/>
        <end position="177"/>
    </location>
</feature>
<gene>
    <name evidence="2" type="ORF">phageB13_22</name>
</gene>
<sequence length="211" mass="24001">MNKSSLFLINKDLTDLPFPKEAFIDTNVILEIFLRRRFSQEWQEFFVQGALKGTDFIYTHHTLREIRNVLNFQIHTKRAKELNVPPFKDKPAWKVLEDSAQYNFSSEVSSTVDAVKIYLDSAGFTFKEVSRTSDMFELESKYASAYDLGPGDAAIAAEMDALGVNSICSNDGGFFSTDDFNVYSPTDKAWKIAPKRKGVLKPYKSIVPQKK</sequence>
<dbReference type="CDD" id="cd09854">
    <property type="entry name" value="PIN_VapC-like"/>
    <property type="match status" value="1"/>
</dbReference>
<dbReference type="InterPro" id="IPR002716">
    <property type="entry name" value="PIN_dom"/>
</dbReference>
<dbReference type="InterPro" id="IPR029060">
    <property type="entry name" value="PIN-like_dom_sf"/>
</dbReference>
<evidence type="ECO:0000259" key="1">
    <source>
        <dbReference type="Pfam" id="PF01850"/>
    </source>
</evidence>
<accession>A0A9E7PLE7</accession>
<name>A0A9E7PLE7_9CAUD</name>
<organism evidence="2 3">
    <name type="scientific">Bacillus phage B13</name>
    <dbReference type="NCBI Taxonomy" id="2969659"/>
    <lineage>
        <taxon>Viruses</taxon>
        <taxon>Duplodnaviria</taxon>
        <taxon>Heunggongvirae</taxon>
        <taxon>Uroviricota</taxon>
        <taxon>Caudoviricetes</taxon>
        <taxon>Bunatrivirus</taxon>
        <taxon>Bunatrivirus B13</taxon>
    </lineage>
</organism>
<proteinExistence type="predicted"/>
<protein>
    <submittedName>
        <fullName evidence="2">PIN domain-containing protein</fullName>
    </submittedName>
</protein>
<dbReference type="Pfam" id="PF01850">
    <property type="entry name" value="PIN"/>
    <property type="match status" value="1"/>
</dbReference>
<evidence type="ECO:0000313" key="2">
    <source>
        <dbReference type="EMBL" id="UUW40208.1"/>
    </source>
</evidence>
<dbReference type="SUPFAM" id="SSF88723">
    <property type="entry name" value="PIN domain-like"/>
    <property type="match status" value="1"/>
</dbReference>